<keyword evidence="2" id="KW-0238">DNA-binding</keyword>
<reference evidence="5" key="1">
    <citation type="journal article" date="2009" name="Appl. Environ. Microbiol.">
        <title>Identification and functional analysis of the gene cluster for L-arabinose utilization in Corynebacterium glutamicum.</title>
        <authorList>
            <person name="Kawaguchi H."/>
            <person name="Sasaki M."/>
            <person name="Vertes A.A."/>
            <person name="Inui M."/>
            <person name="Yukawa H."/>
        </authorList>
    </citation>
    <scope>NUCLEOTIDE SEQUENCE</scope>
    <source>
        <strain evidence="5">ATCC 31831</strain>
    </source>
</reference>
<accession>C4B4W0</accession>
<dbReference type="SUPFAM" id="SSF53822">
    <property type="entry name" value="Periplasmic binding protein-like I"/>
    <property type="match status" value="1"/>
</dbReference>
<dbReference type="PROSITE" id="PS00356">
    <property type="entry name" value="HTH_LACI_1"/>
    <property type="match status" value="1"/>
</dbReference>
<dbReference type="EMBL" id="AB447371">
    <property type="protein sequence ID" value="BAH60838.1"/>
    <property type="molecule type" value="Genomic_DNA"/>
</dbReference>
<dbReference type="AlphaFoldDB" id="C4B4W0"/>
<sequence>MSSTQAPHPHHRPTLAEVAAIAGVSHQTVSRVINSYPGVRPATRDRVRAAIEQLGYRRNTAARSLATRESRLIGVIATGSFLYGPTSTLSSIERAARDNGYMALLATMKNAEETDLNLAVDQCLEYSVDILIIIANQEIWVRYADGLDLDIPVIVVGPRSANLNNLTCMSVDQTRGAEMAVEHLHSLGHRHIGLLAGPRDWVDAQQRLAGALDTCSRLRIDVDVFEGDWTGGEGHRVGMEVARMPRHERPTAVFAANDQMALGMLSAFHEAGVSVPGEISIIGFDDVPDARYYSPSLTTIRQDFETLGSRVITTSLNLLRGIGSEPGLVPPILTVRASTAAPPDFTQL</sequence>
<name>C4B4W0_CORGT</name>
<evidence type="ECO:0000259" key="4">
    <source>
        <dbReference type="PROSITE" id="PS50932"/>
    </source>
</evidence>
<keyword evidence="3" id="KW-0804">Transcription</keyword>
<dbReference type="CDD" id="cd01392">
    <property type="entry name" value="HTH_LacI"/>
    <property type="match status" value="1"/>
</dbReference>
<evidence type="ECO:0000256" key="2">
    <source>
        <dbReference type="ARBA" id="ARBA00023125"/>
    </source>
</evidence>
<dbReference type="CDD" id="cd01574">
    <property type="entry name" value="PBP1_LacI"/>
    <property type="match status" value="1"/>
</dbReference>
<organism evidence="5">
    <name type="scientific">Corynebacterium glutamicum</name>
    <name type="common">Brevibacterium saccharolyticum</name>
    <dbReference type="NCBI Taxonomy" id="1718"/>
    <lineage>
        <taxon>Bacteria</taxon>
        <taxon>Bacillati</taxon>
        <taxon>Actinomycetota</taxon>
        <taxon>Actinomycetes</taxon>
        <taxon>Mycobacteriales</taxon>
        <taxon>Corynebacteriaceae</taxon>
        <taxon>Corynebacterium</taxon>
    </lineage>
</organism>
<dbReference type="InterPro" id="IPR010982">
    <property type="entry name" value="Lambda_DNA-bd_dom_sf"/>
</dbReference>
<dbReference type="GO" id="GO:0003700">
    <property type="term" value="F:DNA-binding transcription factor activity"/>
    <property type="evidence" value="ECO:0007669"/>
    <property type="project" value="TreeGrafter"/>
</dbReference>
<dbReference type="PANTHER" id="PTHR30146">
    <property type="entry name" value="LACI-RELATED TRANSCRIPTIONAL REPRESSOR"/>
    <property type="match status" value="1"/>
</dbReference>
<feature type="domain" description="HTH lacI-type" evidence="4">
    <location>
        <begin position="13"/>
        <end position="67"/>
    </location>
</feature>
<dbReference type="PROSITE" id="PS50932">
    <property type="entry name" value="HTH_LACI_2"/>
    <property type="match status" value="1"/>
</dbReference>
<dbReference type="Gene3D" id="1.10.260.40">
    <property type="entry name" value="lambda repressor-like DNA-binding domains"/>
    <property type="match status" value="1"/>
</dbReference>
<dbReference type="PANTHER" id="PTHR30146:SF109">
    <property type="entry name" value="HTH-TYPE TRANSCRIPTIONAL REGULATOR GALS"/>
    <property type="match status" value="1"/>
</dbReference>
<dbReference type="RefSeq" id="WP_077313540.1">
    <property type="nucleotide sequence ID" value="NZ_BAYH01000039.1"/>
</dbReference>
<gene>
    <name evidence="5" type="primary">araR</name>
</gene>
<proteinExistence type="predicted"/>
<dbReference type="InterPro" id="IPR000843">
    <property type="entry name" value="HTH_LacI"/>
</dbReference>
<keyword evidence="1" id="KW-0805">Transcription regulation</keyword>
<dbReference type="SUPFAM" id="SSF47413">
    <property type="entry name" value="lambda repressor-like DNA-binding domains"/>
    <property type="match status" value="1"/>
</dbReference>
<evidence type="ECO:0000256" key="3">
    <source>
        <dbReference type="ARBA" id="ARBA00023163"/>
    </source>
</evidence>
<dbReference type="Pfam" id="PF13377">
    <property type="entry name" value="Peripla_BP_3"/>
    <property type="match status" value="1"/>
</dbReference>
<dbReference type="Gene3D" id="3.40.50.2300">
    <property type="match status" value="2"/>
</dbReference>
<evidence type="ECO:0000256" key="1">
    <source>
        <dbReference type="ARBA" id="ARBA00023015"/>
    </source>
</evidence>
<dbReference type="GO" id="GO:0000976">
    <property type="term" value="F:transcription cis-regulatory region binding"/>
    <property type="evidence" value="ECO:0007669"/>
    <property type="project" value="TreeGrafter"/>
</dbReference>
<dbReference type="InterPro" id="IPR028082">
    <property type="entry name" value="Peripla_BP_I"/>
</dbReference>
<protein>
    <submittedName>
        <fullName evidence="5">LacI-type transcriptional regulator</fullName>
    </submittedName>
</protein>
<dbReference type="SMART" id="SM00354">
    <property type="entry name" value="HTH_LACI"/>
    <property type="match status" value="1"/>
</dbReference>
<dbReference type="InterPro" id="IPR046335">
    <property type="entry name" value="LacI/GalR-like_sensor"/>
</dbReference>
<evidence type="ECO:0000313" key="5">
    <source>
        <dbReference type="EMBL" id="BAH60838.1"/>
    </source>
</evidence>
<dbReference type="Pfam" id="PF00356">
    <property type="entry name" value="LacI"/>
    <property type="match status" value="1"/>
</dbReference>